<evidence type="ECO:0000313" key="1">
    <source>
        <dbReference type="EMBL" id="AIG97577.1"/>
    </source>
</evidence>
<proteinExistence type="predicted"/>
<dbReference type="EMBL" id="CP006577">
    <property type="protein sequence ID" value="AIG97577.1"/>
    <property type="molecule type" value="Genomic_DNA"/>
</dbReference>
<name>A0A075WD77_ARCFL</name>
<evidence type="ECO:0000313" key="2">
    <source>
        <dbReference type="Proteomes" id="UP000028501"/>
    </source>
</evidence>
<dbReference type="AlphaFoldDB" id="A0A075WD77"/>
<gene>
    <name evidence="1" type="ORF">AFULGI_00007800</name>
</gene>
<dbReference type="GeneID" id="31862345"/>
<reference evidence="1 2" key="1">
    <citation type="submission" date="2013-07" db="EMBL/GenBank/DDBJ databases">
        <title>Genome of Archaeoglobus fulgidus.</title>
        <authorList>
            <person name="Fiebig A."/>
            <person name="Birkeland N.-K."/>
        </authorList>
    </citation>
    <scope>NUCLEOTIDE SEQUENCE [LARGE SCALE GENOMIC DNA]</scope>
    <source>
        <strain evidence="1 2">DSM 8774</strain>
    </source>
</reference>
<organism evidence="1 2">
    <name type="scientific">Archaeoglobus fulgidus DSM 8774</name>
    <dbReference type="NCBI Taxonomy" id="1344584"/>
    <lineage>
        <taxon>Archaea</taxon>
        <taxon>Methanobacteriati</taxon>
        <taxon>Methanobacteriota</taxon>
        <taxon>Archaeoglobi</taxon>
        <taxon>Archaeoglobales</taxon>
        <taxon>Archaeoglobaceae</taxon>
        <taxon>Archaeoglobus</taxon>
    </lineage>
</organism>
<dbReference type="Proteomes" id="UP000028501">
    <property type="component" value="Chromosome"/>
</dbReference>
<dbReference type="RefSeq" id="WP_010878201.1">
    <property type="nucleotide sequence ID" value="NZ_CP006577.1"/>
</dbReference>
<dbReference type="KEGG" id="afg:AFULGI_00007800"/>
<dbReference type="SMR" id="A0A075WD77"/>
<evidence type="ECO:0008006" key="3">
    <source>
        <dbReference type="Google" id="ProtNLM"/>
    </source>
</evidence>
<sequence length="71" mass="8002">MLCHARLEVESKDPEAVVKALKPDDPEWCSCWADNRIVIEVRVEKIGTLLSALDDYLMNIKMCEGVLEVLG</sequence>
<protein>
    <recommendedName>
        <fullName evidence="3">Transcription factor Pcc1</fullName>
    </recommendedName>
</protein>
<dbReference type="NCBIfam" id="NF011470">
    <property type="entry name" value="PRK14887.1"/>
    <property type="match status" value="1"/>
</dbReference>
<accession>A0A075WD77</accession>
<dbReference type="HOGENOM" id="CLU_169408_2_1_2"/>